<dbReference type="CDD" id="cd00609">
    <property type="entry name" value="AAT_like"/>
    <property type="match status" value="1"/>
</dbReference>
<dbReference type="Gene3D" id="3.40.640.10">
    <property type="entry name" value="Type I PLP-dependent aspartate aminotransferase-like (Major domain)"/>
    <property type="match status" value="1"/>
</dbReference>
<comment type="catalytic activity">
    <reaction evidence="7">
        <text>L-aspartate + 2-oxoglutarate = oxaloacetate + L-glutamate</text>
        <dbReference type="Rhea" id="RHEA:21824"/>
        <dbReference type="ChEBI" id="CHEBI:16452"/>
        <dbReference type="ChEBI" id="CHEBI:16810"/>
        <dbReference type="ChEBI" id="CHEBI:29985"/>
        <dbReference type="ChEBI" id="CHEBI:29991"/>
        <dbReference type="EC" id="2.6.1.1"/>
    </reaction>
</comment>
<dbReference type="InterPro" id="IPR050596">
    <property type="entry name" value="AspAT/PAT-like"/>
</dbReference>
<dbReference type="Pfam" id="PF00155">
    <property type="entry name" value="Aminotran_1_2"/>
    <property type="match status" value="1"/>
</dbReference>
<keyword evidence="5 8" id="KW-0808">Transferase</keyword>
<dbReference type="PANTHER" id="PTHR46383">
    <property type="entry name" value="ASPARTATE AMINOTRANSFERASE"/>
    <property type="match status" value="1"/>
</dbReference>
<dbReference type="InterPro" id="IPR015424">
    <property type="entry name" value="PyrdxlP-dep_Trfase"/>
</dbReference>
<evidence type="ECO:0000256" key="6">
    <source>
        <dbReference type="ARBA" id="ARBA00022898"/>
    </source>
</evidence>
<evidence type="ECO:0000313" key="10">
    <source>
        <dbReference type="EMBL" id="TDN82889.1"/>
    </source>
</evidence>
<dbReference type="InterPro" id="IPR015421">
    <property type="entry name" value="PyrdxlP-dep_Trfase_major"/>
</dbReference>
<dbReference type="GO" id="GO:0006520">
    <property type="term" value="P:amino acid metabolic process"/>
    <property type="evidence" value="ECO:0007669"/>
    <property type="project" value="InterPro"/>
</dbReference>
<evidence type="ECO:0000313" key="11">
    <source>
        <dbReference type="Proteomes" id="UP000295493"/>
    </source>
</evidence>
<comment type="subunit">
    <text evidence="3">Homodimer.</text>
</comment>
<keyword evidence="4 8" id="KW-0032">Aminotransferase</keyword>
<dbReference type="SUPFAM" id="SSF53383">
    <property type="entry name" value="PLP-dependent transferases"/>
    <property type="match status" value="1"/>
</dbReference>
<dbReference type="FunFam" id="3.40.640.10:FF:000033">
    <property type="entry name" value="Aspartate aminotransferase"/>
    <property type="match status" value="1"/>
</dbReference>
<dbReference type="InterPro" id="IPR015422">
    <property type="entry name" value="PyrdxlP-dep_Trfase_small"/>
</dbReference>
<name>A0A4R6FMS0_9SPHN</name>
<gene>
    <name evidence="10" type="ORF">EV664_10586</name>
</gene>
<accession>A0A4R6FMS0</accession>
<keyword evidence="6" id="KW-0663">Pyridoxal phosphate</keyword>
<organism evidence="10 11">
    <name type="scientific">Stakelama pacifica</name>
    <dbReference type="NCBI Taxonomy" id="517720"/>
    <lineage>
        <taxon>Bacteria</taxon>
        <taxon>Pseudomonadati</taxon>
        <taxon>Pseudomonadota</taxon>
        <taxon>Alphaproteobacteria</taxon>
        <taxon>Sphingomonadales</taxon>
        <taxon>Sphingomonadaceae</taxon>
        <taxon>Stakelama</taxon>
    </lineage>
</organism>
<dbReference type="EC" id="2.6.1.-" evidence="8"/>
<evidence type="ECO:0000256" key="3">
    <source>
        <dbReference type="ARBA" id="ARBA00011738"/>
    </source>
</evidence>
<evidence type="ECO:0000259" key="9">
    <source>
        <dbReference type="Pfam" id="PF00155"/>
    </source>
</evidence>
<keyword evidence="11" id="KW-1185">Reference proteome</keyword>
<evidence type="ECO:0000256" key="7">
    <source>
        <dbReference type="ARBA" id="ARBA00049185"/>
    </source>
</evidence>
<dbReference type="GO" id="GO:0004069">
    <property type="term" value="F:L-aspartate:2-oxoglutarate aminotransferase activity"/>
    <property type="evidence" value="ECO:0007669"/>
    <property type="project" value="UniProtKB-EC"/>
</dbReference>
<reference evidence="10 11" key="1">
    <citation type="submission" date="2019-03" db="EMBL/GenBank/DDBJ databases">
        <title>Genomic Encyclopedia of Type Strains, Phase IV (KMG-IV): sequencing the most valuable type-strain genomes for metagenomic binning, comparative biology and taxonomic classification.</title>
        <authorList>
            <person name="Goeker M."/>
        </authorList>
    </citation>
    <scope>NUCLEOTIDE SEQUENCE [LARGE SCALE GENOMIC DNA]</scope>
    <source>
        <strain evidence="10 11">DSM 25059</strain>
    </source>
</reference>
<feature type="domain" description="Aminotransferase class I/classII large" evidence="9">
    <location>
        <begin position="64"/>
        <end position="424"/>
    </location>
</feature>
<dbReference type="GO" id="GO:0030170">
    <property type="term" value="F:pyridoxal phosphate binding"/>
    <property type="evidence" value="ECO:0007669"/>
    <property type="project" value="InterPro"/>
</dbReference>
<dbReference type="Gene3D" id="3.90.1150.10">
    <property type="entry name" value="Aspartate Aminotransferase, domain 1"/>
    <property type="match status" value="1"/>
</dbReference>
<evidence type="ECO:0000256" key="2">
    <source>
        <dbReference type="ARBA" id="ARBA00007441"/>
    </source>
</evidence>
<sequence>MRCAGLFVRDWLRMRKDRSKAPALFFSSCRGNPMQTSAALDRIQPSATLAMTARAAELRAEGVDVIGLGAGEPDFDTPDFVKEAAIEAIRSGKTKYTAVDGTPELKAAIVTKFKRDNGLDYATNQVTTNVGGKHTLFNAMVATLNPGDEVIVPAPYWVSYPDVVQFCSGKPVIVQAGPEQRYKLNPEQLEAAITPKTKWLILNSPSNPTGAAYSRDELRALGEVLERHPHVWVFADDMYEHIVYDGFEFATIAQVCPSLYERTLTVNGCSKAYAMTGWRIGFAGGPPWLIKAMAKLQSQSTSNPCSIAQAAAVAALTGDQSFLKDRAAAFQKRRDLVVGRLNAMPGITCPNPEGAFYVYPAFAGLIGKTTPKGKVIDSDVAMVGYLLDEARVAAVQGEAFGLSPAMRISYATSDALLTEACNRIEEALSALR</sequence>
<comment type="cofactor">
    <cofactor evidence="1 8">
        <name>pyridoxal 5'-phosphate</name>
        <dbReference type="ChEBI" id="CHEBI:597326"/>
    </cofactor>
</comment>
<evidence type="ECO:0000256" key="4">
    <source>
        <dbReference type="ARBA" id="ARBA00022576"/>
    </source>
</evidence>
<evidence type="ECO:0000256" key="8">
    <source>
        <dbReference type="RuleBase" id="RU000481"/>
    </source>
</evidence>
<comment type="similarity">
    <text evidence="2 8">Belongs to the class-I pyridoxal-phosphate-dependent aminotransferase family.</text>
</comment>
<dbReference type="Proteomes" id="UP000295493">
    <property type="component" value="Unassembled WGS sequence"/>
</dbReference>
<dbReference type="PANTHER" id="PTHR46383:SF1">
    <property type="entry name" value="ASPARTATE AMINOTRANSFERASE"/>
    <property type="match status" value="1"/>
</dbReference>
<dbReference type="InterPro" id="IPR004838">
    <property type="entry name" value="NHTrfase_class1_PyrdxlP-BS"/>
</dbReference>
<dbReference type="EMBL" id="SNWD01000005">
    <property type="protein sequence ID" value="TDN82889.1"/>
    <property type="molecule type" value="Genomic_DNA"/>
</dbReference>
<evidence type="ECO:0000256" key="5">
    <source>
        <dbReference type="ARBA" id="ARBA00022679"/>
    </source>
</evidence>
<dbReference type="AlphaFoldDB" id="A0A4R6FMS0"/>
<protein>
    <recommendedName>
        <fullName evidence="8">Aminotransferase</fullName>
        <ecNumber evidence="8">2.6.1.-</ecNumber>
    </recommendedName>
</protein>
<comment type="caution">
    <text evidence="10">The sequence shown here is derived from an EMBL/GenBank/DDBJ whole genome shotgun (WGS) entry which is preliminary data.</text>
</comment>
<evidence type="ECO:0000256" key="1">
    <source>
        <dbReference type="ARBA" id="ARBA00001933"/>
    </source>
</evidence>
<dbReference type="InterPro" id="IPR004839">
    <property type="entry name" value="Aminotransferase_I/II_large"/>
</dbReference>
<dbReference type="PROSITE" id="PS00105">
    <property type="entry name" value="AA_TRANSFER_CLASS_1"/>
    <property type="match status" value="1"/>
</dbReference>
<proteinExistence type="inferred from homology"/>